<dbReference type="AlphaFoldDB" id="F8PL38"/>
<proteinExistence type="predicted"/>
<dbReference type="InParanoid" id="F8PL38"/>
<feature type="region of interest" description="Disordered" evidence="1">
    <location>
        <begin position="46"/>
        <end position="68"/>
    </location>
</feature>
<organism evidence="3">
    <name type="scientific">Serpula lacrymans var. lacrymans (strain S7.3)</name>
    <name type="common">Dry rot fungus</name>
    <dbReference type="NCBI Taxonomy" id="936435"/>
    <lineage>
        <taxon>Eukaryota</taxon>
        <taxon>Fungi</taxon>
        <taxon>Dikarya</taxon>
        <taxon>Basidiomycota</taxon>
        <taxon>Agaricomycotina</taxon>
        <taxon>Agaricomycetes</taxon>
        <taxon>Agaricomycetidae</taxon>
        <taxon>Boletales</taxon>
        <taxon>Coniophorineae</taxon>
        <taxon>Serpulaceae</taxon>
        <taxon>Serpula</taxon>
    </lineage>
</organism>
<feature type="region of interest" description="Disordered" evidence="1">
    <location>
        <begin position="1"/>
        <end position="31"/>
    </location>
</feature>
<feature type="non-terminal residue" evidence="2">
    <location>
        <position position="68"/>
    </location>
</feature>
<evidence type="ECO:0000313" key="3">
    <source>
        <dbReference type="Proteomes" id="UP000008063"/>
    </source>
</evidence>
<sequence>MAHPSARILHRRYSEEGQSLSNSDCGTRGKKGEYTTLRKLTHAYRSRERIYDPPGGDLYSMSTTTQTC</sequence>
<dbReference type="HOGENOM" id="CLU_2801126_0_0_1"/>
<feature type="compositionally biased region" description="Polar residues" evidence="1">
    <location>
        <begin position="16"/>
        <end position="25"/>
    </location>
</feature>
<evidence type="ECO:0000256" key="1">
    <source>
        <dbReference type="SAM" id="MobiDB-lite"/>
    </source>
</evidence>
<keyword evidence="3" id="KW-1185">Reference proteome</keyword>
<reference evidence="3" key="1">
    <citation type="journal article" date="2011" name="Science">
        <title>The plant cell wall-decomposing machinery underlies the functional diversity of forest fungi.</title>
        <authorList>
            <person name="Eastwood D.C."/>
            <person name="Floudas D."/>
            <person name="Binder M."/>
            <person name="Majcherczyk A."/>
            <person name="Schneider P."/>
            <person name="Aerts A."/>
            <person name="Asiegbu F.O."/>
            <person name="Baker S.E."/>
            <person name="Barry K."/>
            <person name="Bendiksby M."/>
            <person name="Blumentritt M."/>
            <person name="Coutinho P.M."/>
            <person name="Cullen D."/>
            <person name="de Vries R.P."/>
            <person name="Gathman A."/>
            <person name="Goodell B."/>
            <person name="Henrissat B."/>
            <person name="Ihrmark K."/>
            <person name="Kauserud H."/>
            <person name="Kohler A."/>
            <person name="LaButti K."/>
            <person name="Lapidus A."/>
            <person name="Lavin J.L."/>
            <person name="Lee Y.-H."/>
            <person name="Lindquist E."/>
            <person name="Lilly W."/>
            <person name="Lucas S."/>
            <person name="Morin E."/>
            <person name="Murat C."/>
            <person name="Oguiza J.A."/>
            <person name="Park J."/>
            <person name="Pisabarro A.G."/>
            <person name="Riley R."/>
            <person name="Rosling A."/>
            <person name="Salamov A."/>
            <person name="Schmidt O."/>
            <person name="Schmutz J."/>
            <person name="Skrede I."/>
            <person name="Stenlid J."/>
            <person name="Wiebenga A."/>
            <person name="Xie X."/>
            <person name="Kuees U."/>
            <person name="Hibbett D.S."/>
            <person name="Hoffmeister D."/>
            <person name="Hoegberg N."/>
            <person name="Martin F."/>
            <person name="Grigoriev I.V."/>
            <person name="Watkinson S.C."/>
        </authorList>
    </citation>
    <scope>NUCLEOTIDE SEQUENCE [LARGE SCALE GENOMIC DNA]</scope>
    <source>
        <strain evidence="3">strain S7.3</strain>
    </source>
</reference>
<accession>F8PL38</accession>
<gene>
    <name evidence="2" type="ORF">SERLA73DRAFT_130527</name>
</gene>
<evidence type="ECO:0000313" key="2">
    <source>
        <dbReference type="EMBL" id="EGO03946.1"/>
    </source>
</evidence>
<name>F8PL38_SERL3</name>
<protein>
    <submittedName>
        <fullName evidence="2">Uncharacterized protein</fullName>
    </submittedName>
</protein>
<dbReference type="Proteomes" id="UP000008063">
    <property type="component" value="Unassembled WGS sequence"/>
</dbReference>
<dbReference type="EMBL" id="GL945475">
    <property type="protein sequence ID" value="EGO03946.1"/>
    <property type="molecule type" value="Genomic_DNA"/>
</dbReference>